<accession>A0A8S5LPF0</accession>
<proteinExistence type="predicted"/>
<reference evidence="1" key="1">
    <citation type="journal article" date="2021" name="Proc. Natl. Acad. Sci. U.S.A.">
        <title>A Catalog of Tens of Thousands of Viruses from Human Metagenomes Reveals Hidden Associations with Chronic Diseases.</title>
        <authorList>
            <person name="Tisza M.J."/>
            <person name="Buck C.B."/>
        </authorList>
    </citation>
    <scope>NUCLEOTIDE SEQUENCE</scope>
    <source>
        <strain evidence="1">Cti9m5</strain>
    </source>
</reference>
<protein>
    <submittedName>
        <fullName evidence="1">Uncharacterized protein</fullName>
    </submittedName>
</protein>
<name>A0A8S5LPF0_9CAUD</name>
<dbReference type="EMBL" id="BK015886">
    <property type="protein sequence ID" value="DAD71715.1"/>
    <property type="molecule type" value="Genomic_DNA"/>
</dbReference>
<sequence length="37" mass="4419">MLSRQWLADNHDRLISRRGIYLAQRGRQRAQYCLLGC</sequence>
<organism evidence="1">
    <name type="scientific">Myoviridae sp. cti9m5</name>
    <dbReference type="NCBI Taxonomy" id="2827613"/>
    <lineage>
        <taxon>Viruses</taxon>
        <taxon>Duplodnaviria</taxon>
        <taxon>Heunggongvirae</taxon>
        <taxon>Uroviricota</taxon>
        <taxon>Caudoviricetes</taxon>
    </lineage>
</organism>
<evidence type="ECO:0000313" key="1">
    <source>
        <dbReference type="EMBL" id="DAD71715.1"/>
    </source>
</evidence>